<evidence type="ECO:0000313" key="2">
    <source>
        <dbReference type="Proteomes" id="UP001162992"/>
    </source>
</evidence>
<organism evidence="1 2">
    <name type="scientific">Diphasiastrum complanatum</name>
    <name type="common">Issler's clubmoss</name>
    <name type="synonym">Lycopodium complanatum</name>
    <dbReference type="NCBI Taxonomy" id="34168"/>
    <lineage>
        <taxon>Eukaryota</taxon>
        <taxon>Viridiplantae</taxon>
        <taxon>Streptophyta</taxon>
        <taxon>Embryophyta</taxon>
        <taxon>Tracheophyta</taxon>
        <taxon>Lycopodiopsida</taxon>
        <taxon>Lycopodiales</taxon>
        <taxon>Lycopodiaceae</taxon>
        <taxon>Lycopodioideae</taxon>
        <taxon>Diphasiastrum</taxon>
    </lineage>
</organism>
<accession>A0ACC2A7A8</accession>
<reference evidence="2" key="1">
    <citation type="journal article" date="2024" name="Proc. Natl. Acad. Sci. U.S.A.">
        <title>Extraordinary preservation of gene collinearity over three hundred million years revealed in homosporous lycophytes.</title>
        <authorList>
            <person name="Li C."/>
            <person name="Wickell D."/>
            <person name="Kuo L.Y."/>
            <person name="Chen X."/>
            <person name="Nie B."/>
            <person name="Liao X."/>
            <person name="Peng D."/>
            <person name="Ji J."/>
            <person name="Jenkins J."/>
            <person name="Williams M."/>
            <person name="Shu S."/>
            <person name="Plott C."/>
            <person name="Barry K."/>
            <person name="Rajasekar S."/>
            <person name="Grimwood J."/>
            <person name="Han X."/>
            <person name="Sun S."/>
            <person name="Hou Z."/>
            <person name="He W."/>
            <person name="Dai G."/>
            <person name="Sun C."/>
            <person name="Schmutz J."/>
            <person name="Leebens-Mack J.H."/>
            <person name="Li F.W."/>
            <person name="Wang L."/>
        </authorList>
    </citation>
    <scope>NUCLEOTIDE SEQUENCE [LARGE SCALE GENOMIC DNA]</scope>
    <source>
        <strain evidence="2">cv. PW_Plant_1</strain>
    </source>
</reference>
<evidence type="ECO:0000313" key="1">
    <source>
        <dbReference type="EMBL" id="KAJ7513379.1"/>
    </source>
</evidence>
<keyword evidence="2" id="KW-1185">Reference proteome</keyword>
<gene>
    <name evidence="1" type="ORF">O6H91_24G003700</name>
</gene>
<comment type="caution">
    <text evidence="1">The sequence shown here is derived from an EMBL/GenBank/DDBJ whole genome shotgun (WGS) entry which is preliminary data.</text>
</comment>
<sequence length="175" mass="19745">MSKLSPWKSVARVSQRDALEAERCSISLSDPCRNISARSPGPPMIMMTEFLVFSSCNQSGTKLLRRRRCHSRGCAMKRCLSPFPSLCIPGTRYLKRGLVPYVSPPLAPSTKVTMHNLVAVKVAQSKQNLPSVISNQTFMQQTTEFVHQIYQAPSRHVFQKQIRHPLPVFHCYTVS</sequence>
<dbReference type="Proteomes" id="UP001162992">
    <property type="component" value="Chromosome 24"/>
</dbReference>
<proteinExistence type="predicted"/>
<protein>
    <submittedName>
        <fullName evidence="1">Uncharacterized protein</fullName>
    </submittedName>
</protein>
<dbReference type="EMBL" id="CM055115">
    <property type="protein sequence ID" value="KAJ7513379.1"/>
    <property type="molecule type" value="Genomic_DNA"/>
</dbReference>
<name>A0ACC2A7A8_DIPCM</name>